<proteinExistence type="predicted"/>
<reference evidence="1 2" key="1">
    <citation type="submission" date="2019-11" db="EMBL/GenBank/DDBJ databases">
        <authorList>
            <person name="Dong K."/>
        </authorList>
    </citation>
    <scope>NUCLEOTIDE SEQUENCE [LARGE SCALE GENOMIC DNA]</scope>
    <source>
        <strain evidence="1 2">DK608</strain>
    </source>
</reference>
<dbReference type="RefSeq" id="WP_155044499.1">
    <property type="nucleotide sequence ID" value="NZ_WMIH01000008.1"/>
</dbReference>
<organism evidence="1 2">
    <name type="scientific">Paracoccus shanxieyensis</name>
    <dbReference type="NCBI Taxonomy" id="2675752"/>
    <lineage>
        <taxon>Bacteria</taxon>
        <taxon>Pseudomonadati</taxon>
        <taxon>Pseudomonadota</taxon>
        <taxon>Alphaproteobacteria</taxon>
        <taxon>Rhodobacterales</taxon>
        <taxon>Paracoccaceae</taxon>
        <taxon>Paracoccus</taxon>
    </lineage>
</organism>
<gene>
    <name evidence="1" type="ORF">GL284_10135</name>
</gene>
<protein>
    <recommendedName>
        <fullName evidence="3">Flagellar protein FlgN</fullName>
    </recommendedName>
</protein>
<sequence>MIDILKKLQEARQAVQDVAPDRAAAILHEIEAKADFESLPDRDAVLRELRAIREHSDAAAAGIAAAQKQIAELMRLGRSLGTYDRAGNMQVNSTQARQIRKY</sequence>
<dbReference type="Proteomes" id="UP000478740">
    <property type="component" value="Unassembled WGS sequence"/>
</dbReference>
<evidence type="ECO:0008006" key="3">
    <source>
        <dbReference type="Google" id="ProtNLM"/>
    </source>
</evidence>
<keyword evidence="2" id="KW-1185">Reference proteome</keyword>
<accession>A0A6L6IYD6</accession>
<comment type="caution">
    <text evidence="1">The sequence shown here is derived from an EMBL/GenBank/DDBJ whole genome shotgun (WGS) entry which is preliminary data.</text>
</comment>
<dbReference type="EMBL" id="WMII01000008">
    <property type="protein sequence ID" value="MTH64631.1"/>
    <property type="molecule type" value="Genomic_DNA"/>
</dbReference>
<name>A0A6L6IYD6_9RHOB</name>
<evidence type="ECO:0000313" key="1">
    <source>
        <dbReference type="EMBL" id="MTH64631.1"/>
    </source>
</evidence>
<dbReference type="AlphaFoldDB" id="A0A6L6IYD6"/>
<evidence type="ECO:0000313" key="2">
    <source>
        <dbReference type="Proteomes" id="UP000478740"/>
    </source>
</evidence>